<evidence type="ECO:0000256" key="3">
    <source>
        <dbReference type="ARBA" id="ARBA00023274"/>
    </source>
</evidence>
<dbReference type="InterPro" id="IPR043141">
    <property type="entry name" value="Ribosomal_uL10-like_sf"/>
</dbReference>
<dbReference type="HAMAP" id="MF_00362">
    <property type="entry name" value="Ribosomal_uL10"/>
    <property type="match status" value="1"/>
</dbReference>
<keyword evidence="2" id="KW-0689">Ribosomal protein</keyword>
<comment type="similarity">
    <text evidence="1">Belongs to the universal ribosomal protein uL10 family.</text>
</comment>
<keyword evidence="3" id="KW-0687">Ribonucleoprotein</keyword>
<evidence type="ECO:0000256" key="1">
    <source>
        <dbReference type="ARBA" id="ARBA00008889"/>
    </source>
</evidence>
<dbReference type="Gene3D" id="3.30.70.1730">
    <property type="match status" value="1"/>
</dbReference>
<evidence type="ECO:0008006" key="5">
    <source>
        <dbReference type="Google" id="ProtNLM"/>
    </source>
</evidence>
<dbReference type="AlphaFoldDB" id="A0A381Z1Z7"/>
<dbReference type="Pfam" id="PF00466">
    <property type="entry name" value="Ribosomal_L10"/>
    <property type="match status" value="1"/>
</dbReference>
<dbReference type="GO" id="GO:1990904">
    <property type="term" value="C:ribonucleoprotein complex"/>
    <property type="evidence" value="ECO:0007669"/>
    <property type="project" value="UniProtKB-KW"/>
</dbReference>
<dbReference type="SUPFAM" id="SSF160369">
    <property type="entry name" value="Ribosomal protein L10-like"/>
    <property type="match status" value="1"/>
</dbReference>
<dbReference type="CDD" id="cd05797">
    <property type="entry name" value="Ribosomal_L10"/>
    <property type="match status" value="1"/>
</dbReference>
<dbReference type="NCBIfam" id="NF000955">
    <property type="entry name" value="PRK00099.1-1"/>
    <property type="match status" value="1"/>
</dbReference>
<reference evidence="4" key="1">
    <citation type="submission" date="2018-05" db="EMBL/GenBank/DDBJ databases">
        <authorList>
            <person name="Lanie J.A."/>
            <person name="Ng W.-L."/>
            <person name="Kazmierczak K.M."/>
            <person name="Andrzejewski T.M."/>
            <person name="Davidsen T.M."/>
            <person name="Wayne K.J."/>
            <person name="Tettelin H."/>
            <person name="Glass J.I."/>
            <person name="Rusch D."/>
            <person name="Podicherti R."/>
            <person name="Tsui H.-C.T."/>
            <person name="Winkler M.E."/>
        </authorList>
    </citation>
    <scope>NUCLEOTIDE SEQUENCE</scope>
</reference>
<dbReference type="InterPro" id="IPR001790">
    <property type="entry name" value="Ribosomal_uL10"/>
</dbReference>
<evidence type="ECO:0000256" key="2">
    <source>
        <dbReference type="ARBA" id="ARBA00022980"/>
    </source>
</evidence>
<sequence length="177" mass="18943">MPTDKGKELVAEMKEIFSSSPLVVAAEYRGVDVMQMTGLRQELRSTGARFKVVKNTFARIAADEAGRSELKEIMNGPIGFVVTEGDPASAAKAFVKYSGDNDLPIKIIGGMLDSEVLTSDRVEALAKLPSKEELIAKMLGSMSSPITGLVMVMSGPVRALTTVLQRHVDNQQEGSAA</sequence>
<gene>
    <name evidence="4" type="ORF">METZ01_LOCUS135697</name>
</gene>
<name>A0A381Z1Z7_9ZZZZ</name>
<protein>
    <recommendedName>
        <fullName evidence="5">50S ribosomal protein L10</fullName>
    </recommendedName>
</protein>
<evidence type="ECO:0000313" key="4">
    <source>
        <dbReference type="EMBL" id="SVA82843.1"/>
    </source>
</evidence>
<dbReference type="PANTHER" id="PTHR11560">
    <property type="entry name" value="39S RIBOSOMAL PROTEIN L10, MITOCHONDRIAL"/>
    <property type="match status" value="1"/>
</dbReference>
<dbReference type="GO" id="GO:0005840">
    <property type="term" value="C:ribosome"/>
    <property type="evidence" value="ECO:0007669"/>
    <property type="project" value="UniProtKB-KW"/>
</dbReference>
<dbReference type="Gene3D" id="6.10.250.290">
    <property type="match status" value="1"/>
</dbReference>
<dbReference type="EMBL" id="UINC01019549">
    <property type="protein sequence ID" value="SVA82843.1"/>
    <property type="molecule type" value="Genomic_DNA"/>
</dbReference>
<accession>A0A381Z1Z7</accession>
<dbReference type="InterPro" id="IPR022973">
    <property type="entry name" value="Ribosomal_uL10_bac"/>
</dbReference>
<organism evidence="4">
    <name type="scientific">marine metagenome</name>
    <dbReference type="NCBI Taxonomy" id="408172"/>
    <lineage>
        <taxon>unclassified sequences</taxon>
        <taxon>metagenomes</taxon>
        <taxon>ecological metagenomes</taxon>
    </lineage>
</organism>
<proteinExistence type="inferred from homology"/>
<dbReference type="InterPro" id="IPR047865">
    <property type="entry name" value="Ribosomal_uL10_bac_type"/>
</dbReference>